<gene>
    <name evidence="3" type="ORF">A1O3_06305</name>
</gene>
<organism evidence="3 4">
    <name type="scientific">Capronia epimyces CBS 606.96</name>
    <dbReference type="NCBI Taxonomy" id="1182542"/>
    <lineage>
        <taxon>Eukaryota</taxon>
        <taxon>Fungi</taxon>
        <taxon>Dikarya</taxon>
        <taxon>Ascomycota</taxon>
        <taxon>Pezizomycotina</taxon>
        <taxon>Eurotiomycetes</taxon>
        <taxon>Chaetothyriomycetidae</taxon>
        <taxon>Chaetothyriales</taxon>
        <taxon>Herpotrichiellaceae</taxon>
        <taxon>Capronia</taxon>
    </lineage>
</organism>
<dbReference type="GeneID" id="19170415"/>
<evidence type="ECO:0000256" key="1">
    <source>
        <dbReference type="SAM" id="MobiDB-lite"/>
    </source>
</evidence>
<dbReference type="STRING" id="1182542.W9XPN1"/>
<dbReference type="AlphaFoldDB" id="W9XPN1"/>
<feature type="transmembrane region" description="Helical" evidence="2">
    <location>
        <begin position="224"/>
        <end position="247"/>
    </location>
</feature>
<dbReference type="eggNOG" id="KOG4177">
    <property type="taxonomic scope" value="Eukaryota"/>
</dbReference>
<reference evidence="3 4" key="1">
    <citation type="submission" date="2013-03" db="EMBL/GenBank/DDBJ databases">
        <title>The Genome Sequence of Capronia epimyces CBS 606.96.</title>
        <authorList>
            <consortium name="The Broad Institute Genomics Platform"/>
            <person name="Cuomo C."/>
            <person name="de Hoog S."/>
            <person name="Gorbushina A."/>
            <person name="Walker B."/>
            <person name="Young S.K."/>
            <person name="Zeng Q."/>
            <person name="Gargeya S."/>
            <person name="Fitzgerald M."/>
            <person name="Haas B."/>
            <person name="Abouelleil A."/>
            <person name="Allen A.W."/>
            <person name="Alvarado L."/>
            <person name="Arachchi H.M."/>
            <person name="Berlin A.M."/>
            <person name="Chapman S.B."/>
            <person name="Gainer-Dewar J."/>
            <person name="Goldberg J."/>
            <person name="Griggs A."/>
            <person name="Gujja S."/>
            <person name="Hansen M."/>
            <person name="Howarth C."/>
            <person name="Imamovic A."/>
            <person name="Ireland A."/>
            <person name="Larimer J."/>
            <person name="McCowan C."/>
            <person name="Murphy C."/>
            <person name="Pearson M."/>
            <person name="Poon T.W."/>
            <person name="Priest M."/>
            <person name="Roberts A."/>
            <person name="Saif S."/>
            <person name="Shea T."/>
            <person name="Sisk P."/>
            <person name="Sykes S."/>
            <person name="Wortman J."/>
            <person name="Nusbaum C."/>
            <person name="Birren B."/>
        </authorList>
    </citation>
    <scope>NUCLEOTIDE SEQUENCE [LARGE SCALE GENOMIC DNA]</scope>
    <source>
        <strain evidence="3 4">CBS 606.96</strain>
    </source>
</reference>
<dbReference type="RefSeq" id="XP_007734615.1">
    <property type="nucleotide sequence ID" value="XM_007736425.1"/>
</dbReference>
<dbReference type="HOGENOM" id="CLU_345451_0_0_1"/>
<feature type="compositionally biased region" description="Acidic residues" evidence="1">
    <location>
        <begin position="753"/>
        <end position="770"/>
    </location>
</feature>
<keyword evidence="4" id="KW-1185">Reference proteome</keyword>
<feature type="transmembrane region" description="Helical" evidence="2">
    <location>
        <begin position="189"/>
        <end position="212"/>
    </location>
</feature>
<keyword evidence="2" id="KW-0472">Membrane</keyword>
<keyword evidence="2" id="KW-1133">Transmembrane helix</keyword>
<proteinExistence type="predicted"/>
<feature type="region of interest" description="Disordered" evidence="1">
    <location>
        <begin position="620"/>
        <end position="647"/>
    </location>
</feature>
<feature type="region of interest" description="Disordered" evidence="1">
    <location>
        <begin position="746"/>
        <end position="770"/>
    </location>
</feature>
<keyword evidence="2" id="KW-0812">Transmembrane</keyword>
<dbReference type="OrthoDB" id="7464126at2759"/>
<name>W9XPN1_9EURO</name>
<comment type="caution">
    <text evidence="3">The sequence shown here is derived from an EMBL/GenBank/DDBJ whole genome shotgun (WGS) entry which is preliminary data.</text>
</comment>
<dbReference type="EMBL" id="AMGY01000005">
    <property type="protein sequence ID" value="EXJ82492.1"/>
    <property type="molecule type" value="Genomic_DNA"/>
</dbReference>
<evidence type="ECO:0000313" key="3">
    <source>
        <dbReference type="EMBL" id="EXJ82492.1"/>
    </source>
</evidence>
<accession>W9XPN1</accession>
<feature type="transmembrane region" description="Helical" evidence="2">
    <location>
        <begin position="43"/>
        <end position="66"/>
    </location>
</feature>
<protein>
    <submittedName>
        <fullName evidence="3">Uncharacterized protein</fullName>
    </submittedName>
</protein>
<feature type="compositionally biased region" description="Basic and acidic residues" evidence="1">
    <location>
        <begin position="632"/>
        <end position="646"/>
    </location>
</feature>
<feature type="transmembrane region" description="Helical" evidence="2">
    <location>
        <begin position="314"/>
        <end position="333"/>
    </location>
</feature>
<sequence length="770" mass="85482">MSPTNTSITFSGDTFANNLFSDLGFILGLFGELPTKQFFSLSLGWYDSVILAAGPIGILTIIVSAIRVSGSRALKTIIGRARESRATAEAEILSSTSTEVCEAPIKEFIYREPMHEYLEKEELFGVGMTVDMVMAGSTNDYCAVYLGGTTKLIDPSPPAFDPLISFGQAAPNLTLCFDQAIVSLGERRMCAAAALLLQVALFISWAVVNYHWHLGRAGQPAPGYGYPCAIAGASSLFAGVLLCGYVIEDVTTEARFEPRKCPEHYQVFRLQRGCTVGSQKFNSYMIHSRSNNPNVFMSRWINEEENPNSSKHPLLTWCGVIFSLAGFLVQFIGLRTLHWSATVSQLIITVLMTAMRAALRRGLLLTPACDKLDPDHELAEVTFKLRNAVGWGLATSAPMAGLALQTVSTEPSYPTETSCQISPRYIYRNRVMDNGLFKQQSQSLLQLRNKLGEITDWEDECSAWGDKVSQSIEAVFHRFKDMSTGKRPLLKFKEKDLSRDWTLTTYLATSPNKIGMSSVHMDRIKNPCSSALSLWYYHLSGIATRFHGKPYARVVGLKFRNRQKACEDLSCDVRMWLSVPLYQVQWEYYPVRGDRRFSPPLSFGGQFCLWDSASHGCVVPSSQPSETSPRLADSKNRDRPPLRADPDPVWSLAVDGGESLLENCALELFSMYIFEVASRIARVTSPTSLTPTGRDRKARARRLTNDVIEELARTVKKSGLVKTKEDARTLLVPSFLYWKLFPPPEGQQVDVASGDDSDDGDGDGDGDEFM</sequence>
<evidence type="ECO:0000256" key="2">
    <source>
        <dbReference type="SAM" id="Phobius"/>
    </source>
</evidence>
<dbReference type="Proteomes" id="UP000019478">
    <property type="component" value="Unassembled WGS sequence"/>
</dbReference>
<evidence type="ECO:0000313" key="4">
    <source>
        <dbReference type="Proteomes" id="UP000019478"/>
    </source>
</evidence>